<proteinExistence type="predicted"/>
<evidence type="ECO:0000313" key="2">
    <source>
        <dbReference type="Proteomes" id="UP001162501"/>
    </source>
</evidence>
<protein>
    <submittedName>
        <fullName evidence="1">Uncharacterized protein</fullName>
    </submittedName>
</protein>
<sequence length="99" mass="11252">MSLLSGENVKMQIPRPTPLVADCVGQGWARGICLATWLPAFCSQTQQMENSIPGEAEEFGWESRRPGAKLREALFDFVLLHHHSYSLVRRNREGKVREQ</sequence>
<reference evidence="1" key="2">
    <citation type="submission" date="2025-03" db="EMBL/GenBank/DDBJ databases">
        <authorList>
            <consortium name="ELIXIR-Norway"/>
            <consortium name="Elixir Norway"/>
        </authorList>
    </citation>
    <scope>NUCLEOTIDE SEQUENCE</scope>
</reference>
<dbReference type="Proteomes" id="UP001162501">
    <property type="component" value="Chromosome 33"/>
</dbReference>
<reference evidence="1" key="1">
    <citation type="submission" date="2023-05" db="EMBL/GenBank/DDBJ databases">
        <authorList>
            <consortium name="ELIXIR-Norway"/>
        </authorList>
    </citation>
    <scope>NUCLEOTIDE SEQUENCE</scope>
</reference>
<accession>A0AC59ZQ81</accession>
<dbReference type="EMBL" id="OX596117">
    <property type="protein sequence ID" value="CAN0486056.1"/>
    <property type="molecule type" value="Genomic_DNA"/>
</dbReference>
<name>A0AC59ZQ81_RANTA</name>
<organism evidence="1 2">
    <name type="scientific">Rangifer tarandus platyrhynchus</name>
    <name type="common">Svalbard reindeer</name>
    <dbReference type="NCBI Taxonomy" id="3082113"/>
    <lineage>
        <taxon>Eukaryota</taxon>
        <taxon>Metazoa</taxon>
        <taxon>Chordata</taxon>
        <taxon>Craniata</taxon>
        <taxon>Vertebrata</taxon>
        <taxon>Euteleostomi</taxon>
        <taxon>Mammalia</taxon>
        <taxon>Eutheria</taxon>
        <taxon>Laurasiatheria</taxon>
        <taxon>Artiodactyla</taxon>
        <taxon>Ruminantia</taxon>
        <taxon>Pecora</taxon>
        <taxon>Cervidae</taxon>
        <taxon>Odocoileinae</taxon>
        <taxon>Rangifer</taxon>
    </lineage>
</organism>
<evidence type="ECO:0000313" key="1">
    <source>
        <dbReference type="EMBL" id="CAN0486056.1"/>
    </source>
</evidence>
<gene>
    <name evidence="1" type="ORF">MRATA1EN22A_LOCUS21279</name>
</gene>